<name>A0ABT1CQ46_9HYPH</name>
<dbReference type="Pfam" id="PF00293">
    <property type="entry name" value="NUDIX"/>
    <property type="match status" value="1"/>
</dbReference>
<keyword evidence="7" id="KW-1185">Reference proteome</keyword>
<evidence type="ECO:0000256" key="1">
    <source>
        <dbReference type="ARBA" id="ARBA00001946"/>
    </source>
</evidence>
<evidence type="ECO:0000256" key="4">
    <source>
        <dbReference type="ARBA" id="ARBA00022842"/>
    </source>
</evidence>
<evidence type="ECO:0000313" key="7">
    <source>
        <dbReference type="Proteomes" id="UP001320715"/>
    </source>
</evidence>
<dbReference type="InterPro" id="IPR015797">
    <property type="entry name" value="NUDIX_hydrolase-like_dom_sf"/>
</dbReference>
<dbReference type="SUPFAM" id="SSF55811">
    <property type="entry name" value="Nudix"/>
    <property type="match status" value="1"/>
</dbReference>
<dbReference type="RefSeq" id="WP_252915276.1">
    <property type="nucleotide sequence ID" value="NZ_JAAAML010000001.1"/>
</dbReference>
<feature type="domain" description="Nudix hydrolase" evidence="5">
    <location>
        <begin position="27"/>
        <end position="162"/>
    </location>
</feature>
<dbReference type="InterPro" id="IPR047198">
    <property type="entry name" value="DDP-like_NUDIX"/>
</dbReference>
<sequence length="166" mass="18955">MTAFDRLKHLLDLFRLPDDEPNGLKRKTRRQSAAAVFRGSGEARELLLVTSRDTGRWIIPKGWIEEDEDGGQAALRETWEEAGLIGEVMPGGPVGHYRYVKQRTRRGDALCDVDVYLLRLVEEKEQWPEKGQRRRKWFPVATAIGLIGEDGLKDVIRDAFQLLRAA</sequence>
<evidence type="ECO:0000256" key="2">
    <source>
        <dbReference type="ARBA" id="ARBA00022723"/>
    </source>
</evidence>
<dbReference type="EMBL" id="JAAAML010000001">
    <property type="protein sequence ID" value="MCO6408038.1"/>
    <property type="molecule type" value="Genomic_DNA"/>
</dbReference>
<dbReference type="PANTHER" id="PTHR12629">
    <property type="entry name" value="DIPHOSPHOINOSITOL POLYPHOSPHATE PHOSPHOHYDROLASE"/>
    <property type="match status" value="1"/>
</dbReference>
<dbReference type="Gene3D" id="3.90.79.10">
    <property type="entry name" value="Nucleoside Triphosphate Pyrophosphohydrolase"/>
    <property type="match status" value="1"/>
</dbReference>
<protein>
    <submittedName>
        <fullName evidence="6">NUDIX domain-containing protein</fullName>
    </submittedName>
</protein>
<dbReference type="PROSITE" id="PS51462">
    <property type="entry name" value="NUDIX"/>
    <property type="match status" value="1"/>
</dbReference>
<gene>
    <name evidence="6" type="ORF">GTW23_07600</name>
</gene>
<keyword evidence="2" id="KW-0479">Metal-binding</keyword>
<reference evidence="6 7" key="1">
    <citation type="submission" date="2020-01" db="EMBL/GenBank/DDBJ databases">
        <title>Genomes of bacteria type strains.</title>
        <authorList>
            <person name="Chen J."/>
            <person name="Zhu S."/>
            <person name="Yang J."/>
        </authorList>
    </citation>
    <scope>NUCLEOTIDE SEQUENCE [LARGE SCALE GENOMIC DNA]</scope>
    <source>
        <strain evidence="6 7">DSM 16655</strain>
    </source>
</reference>
<dbReference type="PANTHER" id="PTHR12629:SF0">
    <property type="entry name" value="DIPHOSPHOINOSITOL-POLYPHOSPHATE DIPHOSPHATASE"/>
    <property type="match status" value="1"/>
</dbReference>
<comment type="caution">
    <text evidence="6">The sequence shown here is derived from an EMBL/GenBank/DDBJ whole genome shotgun (WGS) entry which is preliminary data.</text>
</comment>
<dbReference type="CDD" id="cd04666">
    <property type="entry name" value="NUDIX_DIPP2_like_Nudt4"/>
    <property type="match status" value="1"/>
</dbReference>
<dbReference type="PROSITE" id="PS00893">
    <property type="entry name" value="NUDIX_BOX"/>
    <property type="match status" value="1"/>
</dbReference>
<organism evidence="6 7">
    <name type="scientific">Hoeflea alexandrii</name>
    <dbReference type="NCBI Taxonomy" id="288436"/>
    <lineage>
        <taxon>Bacteria</taxon>
        <taxon>Pseudomonadati</taxon>
        <taxon>Pseudomonadota</taxon>
        <taxon>Alphaproteobacteria</taxon>
        <taxon>Hyphomicrobiales</taxon>
        <taxon>Rhizobiaceae</taxon>
        <taxon>Hoeflea</taxon>
    </lineage>
</organism>
<evidence type="ECO:0000313" key="6">
    <source>
        <dbReference type="EMBL" id="MCO6408038.1"/>
    </source>
</evidence>
<dbReference type="Proteomes" id="UP001320715">
    <property type="component" value="Unassembled WGS sequence"/>
</dbReference>
<proteinExistence type="predicted"/>
<dbReference type="InterPro" id="IPR000086">
    <property type="entry name" value="NUDIX_hydrolase_dom"/>
</dbReference>
<evidence type="ECO:0000256" key="3">
    <source>
        <dbReference type="ARBA" id="ARBA00022801"/>
    </source>
</evidence>
<evidence type="ECO:0000259" key="5">
    <source>
        <dbReference type="PROSITE" id="PS51462"/>
    </source>
</evidence>
<comment type="cofactor">
    <cofactor evidence="1">
        <name>Mg(2+)</name>
        <dbReference type="ChEBI" id="CHEBI:18420"/>
    </cofactor>
</comment>
<accession>A0ABT1CQ46</accession>
<keyword evidence="3" id="KW-0378">Hydrolase</keyword>
<dbReference type="InterPro" id="IPR020084">
    <property type="entry name" value="NUDIX_hydrolase_CS"/>
</dbReference>
<keyword evidence="4" id="KW-0460">Magnesium</keyword>